<reference evidence="2 3" key="1">
    <citation type="submission" date="2016-01" db="EMBL/GenBank/DDBJ databases">
        <title>High potential of lignocellulose degradation of a new Verrucomicrobia species.</title>
        <authorList>
            <person name="Wang Y."/>
            <person name="Shi Y."/>
            <person name="Qiu Z."/>
            <person name="Liu S."/>
            <person name="Yang H."/>
        </authorList>
    </citation>
    <scope>NUCLEOTIDE SEQUENCE [LARGE SCALE GENOMIC DNA]</scope>
    <source>
        <strain evidence="2 3">TSB47</strain>
    </source>
</reference>
<keyword evidence="1" id="KW-0812">Transmembrane</keyword>
<name>A0A178IPX5_9BACT</name>
<keyword evidence="1" id="KW-0472">Membrane</keyword>
<organism evidence="2 3">
    <name type="scientific">Termitidicoccus mucosus</name>
    <dbReference type="NCBI Taxonomy" id="1184151"/>
    <lineage>
        <taxon>Bacteria</taxon>
        <taxon>Pseudomonadati</taxon>
        <taxon>Verrucomicrobiota</taxon>
        <taxon>Opitutia</taxon>
        <taxon>Opitutales</taxon>
        <taxon>Opitutaceae</taxon>
        <taxon>Termitidicoccus</taxon>
    </lineage>
</organism>
<dbReference type="EMBL" id="LRRQ01000003">
    <property type="protein sequence ID" value="OAM91923.1"/>
    <property type="molecule type" value="Genomic_DNA"/>
</dbReference>
<dbReference type="AlphaFoldDB" id="A0A178IPX5"/>
<comment type="caution">
    <text evidence="2">The sequence shown here is derived from an EMBL/GenBank/DDBJ whole genome shotgun (WGS) entry which is preliminary data.</text>
</comment>
<dbReference type="STRING" id="1184151.AW736_26445"/>
<feature type="transmembrane region" description="Helical" evidence="1">
    <location>
        <begin position="45"/>
        <end position="68"/>
    </location>
</feature>
<keyword evidence="3" id="KW-1185">Reference proteome</keyword>
<keyword evidence="1" id="KW-1133">Transmembrane helix</keyword>
<gene>
    <name evidence="2" type="ORF">AW736_26445</name>
</gene>
<proteinExistence type="predicted"/>
<protein>
    <recommendedName>
        <fullName evidence="4">Bacterial virulence protein VirB8 domain-containing protein</fullName>
    </recommendedName>
</protein>
<dbReference type="Proteomes" id="UP000078486">
    <property type="component" value="Unassembled WGS sequence"/>
</dbReference>
<accession>A0A178IPX5</accession>
<evidence type="ECO:0000256" key="1">
    <source>
        <dbReference type="SAM" id="Phobius"/>
    </source>
</evidence>
<evidence type="ECO:0000313" key="2">
    <source>
        <dbReference type="EMBL" id="OAM91923.1"/>
    </source>
</evidence>
<sequence length="226" mass="25544">MWDTRHDKHMKIPFLSNFEKKTDAATASDEGVFDILANRILSVRILMIACLFFMFTTALGPITTIYIMREPQTVVQVNGDGSVTISPQIRFRDAIAFHKVSANLDALAMLNRGPEGPDSTDIIDLCFNSDAKEKLKQLLDGQKALFAEFSYHQKAEISATDVIVDTDNTLRARVQGQLIRTGVFNGRPKLDSLKFEIIFSLFRNQDAATNQKYPIGVWDFDYKESR</sequence>
<evidence type="ECO:0008006" key="4">
    <source>
        <dbReference type="Google" id="ProtNLM"/>
    </source>
</evidence>
<evidence type="ECO:0000313" key="3">
    <source>
        <dbReference type="Proteomes" id="UP000078486"/>
    </source>
</evidence>